<proteinExistence type="predicted"/>
<comment type="caution">
    <text evidence="2">The sequence shown here is derived from an EMBL/GenBank/DDBJ whole genome shotgun (WGS) entry which is preliminary data.</text>
</comment>
<sequence>MARNILRAGSPRARKGVALVVVATAVIAGLAFKNSIKVAVRGGETVQAEFAQSYGLVDGVTKVKVAGLQVGVVTDVETTDSGTALVSMKIDDEVMESLGSKPSARVVPLTLLGGQYSVELHRGGNGSFDGERIDVTRTSMPVELDRVMEALPADTRKATQRLLGNTDKALKKGGSEGLRDLVDVAPAVLPPAGTLLESLQGENPGNDLPSIVTDLQAAADVLVARDEKLAQTLAGLDTTTAALAARRTELAATLQELPTALTAADRGLEQLHGTLTLLDESTAKLKPSVKEIAPLLDELSPTIAEARPVLRQLPAITTDVRAVLNQLVPAVPVATGIVDDVRGPVIERIEGPILDKLGKTWHGKDEYKHSGGGVQAENKFYEEIAYMVTNLNRSVMSKDAQGSVLHFQAGAGLSSIQPLALDEMLAGLLPQLKGAQD</sequence>
<dbReference type="Proteomes" id="UP001501581">
    <property type="component" value="Unassembled WGS sequence"/>
</dbReference>
<dbReference type="PANTHER" id="PTHR33371:SF4">
    <property type="entry name" value="INTERMEMBRANE PHOSPHOLIPID TRANSPORT SYSTEM BINDING PROTEIN MLAD"/>
    <property type="match status" value="1"/>
</dbReference>
<dbReference type="EMBL" id="BAAALG010000013">
    <property type="protein sequence ID" value="GAA1111590.1"/>
    <property type="molecule type" value="Genomic_DNA"/>
</dbReference>
<dbReference type="InterPro" id="IPR003399">
    <property type="entry name" value="Mce/MlaD"/>
</dbReference>
<dbReference type="PANTHER" id="PTHR33371">
    <property type="entry name" value="INTERMEMBRANE PHOSPHOLIPID TRANSPORT SYSTEM BINDING PROTEIN MLAD-RELATED"/>
    <property type="match status" value="1"/>
</dbReference>
<organism evidence="2 3">
    <name type="scientific">Nocardioides dubius</name>
    <dbReference type="NCBI Taxonomy" id="317019"/>
    <lineage>
        <taxon>Bacteria</taxon>
        <taxon>Bacillati</taxon>
        <taxon>Actinomycetota</taxon>
        <taxon>Actinomycetes</taxon>
        <taxon>Propionibacteriales</taxon>
        <taxon>Nocardioidaceae</taxon>
        <taxon>Nocardioides</taxon>
    </lineage>
</organism>
<gene>
    <name evidence="2" type="ORF">GCM10009668_36110</name>
</gene>
<reference evidence="2 3" key="1">
    <citation type="journal article" date="2019" name="Int. J. Syst. Evol. Microbiol.">
        <title>The Global Catalogue of Microorganisms (GCM) 10K type strain sequencing project: providing services to taxonomists for standard genome sequencing and annotation.</title>
        <authorList>
            <consortium name="The Broad Institute Genomics Platform"/>
            <consortium name="The Broad Institute Genome Sequencing Center for Infectious Disease"/>
            <person name="Wu L."/>
            <person name="Ma J."/>
        </authorList>
    </citation>
    <scope>NUCLEOTIDE SEQUENCE [LARGE SCALE GENOMIC DNA]</scope>
    <source>
        <strain evidence="2 3">JCM 13008</strain>
    </source>
</reference>
<evidence type="ECO:0000313" key="3">
    <source>
        <dbReference type="Proteomes" id="UP001501581"/>
    </source>
</evidence>
<name>A0ABN1U2F7_9ACTN</name>
<keyword evidence="3" id="KW-1185">Reference proteome</keyword>
<protein>
    <recommendedName>
        <fullName evidence="1">Mce/MlaD domain-containing protein</fullName>
    </recommendedName>
</protein>
<evidence type="ECO:0000313" key="2">
    <source>
        <dbReference type="EMBL" id="GAA1111590.1"/>
    </source>
</evidence>
<dbReference type="RefSeq" id="WP_343996269.1">
    <property type="nucleotide sequence ID" value="NZ_BAAALG010000013.1"/>
</dbReference>
<evidence type="ECO:0000259" key="1">
    <source>
        <dbReference type="Pfam" id="PF02470"/>
    </source>
</evidence>
<feature type="domain" description="Mce/MlaD" evidence="1">
    <location>
        <begin position="43"/>
        <end position="116"/>
    </location>
</feature>
<dbReference type="Pfam" id="PF02470">
    <property type="entry name" value="MlaD"/>
    <property type="match status" value="1"/>
</dbReference>
<dbReference type="InterPro" id="IPR052336">
    <property type="entry name" value="MlaD_Phospholipid_Transporter"/>
</dbReference>
<accession>A0ABN1U2F7</accession>